<evidence type="ECO:0000256" key="6">
    <source>
        <dbReference type="RuleBase" id="RU361235"/>
    </source>
</evidence>
<evidence type="ECO:0000256" key="5">
    <source>
        <dbReference type="ARBA" id="ARBA00023180"/>
    </source>
</evidence>
<keyword evidence="7" id="KW-1133">Transmembrane helix</keyword>
<dbReference type="InterPro" id="IPR002018">
    <property type="entry name" value="CarbesteraseB"/>
</dbReference>
<keyword evidence="6" id="KW-0732">Signal</keyword>
<keyword evidence="7" id="KW-0472">Membrane</keyword>
<evidence type="ECO:0000313" key="9">
    <source>
        <dbReference type="EMBL" id="CAG6460679.1"/>
    </source>
</evidence>
<keyword evidence="3 6" id="KW-0378">Hydrolase</keyword>
<feature type="transmembrane region" description="Helical" evidence="7">
    <location>
        <begin position="545"/>
        <end position="566"/>
    </location>
</feature>
<dbReference type="InterPro" id="IPR019826">
    <property type="entry name" value="Carboxylesterase_B_AS"/>
</dbReference>
<evidence type="ECO:0000256" key="4">
    <source>
        <dbReference type="ARBA" id="ARBA00023157"/>
    </source>
</evidence>
<dbReference type="AlphaFoldDB" id="A0A8D8F8D4"/>
<dbReference type="Gene3D" id="3.40.50.1820">
    <property type="entry name" value="alpha/beta hydrolase"/>
    <property type="match status" value="1"/>
</dbReference>
<dbReference type="PROSITE" id="PS00122">
    <property type="entry name" value="CARBOXYLESTERASE_B_1"/>
    <property type="match status" value="1"/>
</dbReference>
<feature type="domain" description="Carboxylesterase type B" evidence="8">
    <location>
        <begin position="25"/>
        <end position="527"/>
    </location>
</feature>
<keyword evidence="2" id="KW-0719">Serine esterase</keyword>
<proteinExistence type="inferred from homology"/>
<feature type="signal peptide" evidence="6">
    <location>
        <begin position="1"/>
        <end position="19"/>
    </location>
</feature>
<evidence type="ECO:0000256" key="3">
    <source>
        <dbReference type="ARBA" id="ARBA00022801"/>
    </source>
</evidence>
<evidence type="ECO:0000256" key="1">
    <source>
        <dbReference type="ARBA" id="ARBA00005964"/>
    </source>
</evidence>
<protein>
    <recommendedName>
        <fullName evidence="6">Carboxylic ester hydrolase</fullName>
        <ecNumber evidence="6">3.1.1.-</ecNumber>
    </recommendedName>
</protein>
<keyword evidence="5" id="KW-0325">Glycoprotein</keyword>
<evidence type="ECO:0000256" key="2">
    <source>
        <dbReference type="ARBA" id="ARBA00022487"/>
    </source>
</evidence>
<dbReference type="GO" id="GO:0052689">
    <property type="term" value="F:carboxylic ester hydrolase activity"/>
    <property type="evidence" value="ECO:0007669"/>
    <property type="project" value="UniProtKB-KW"/>
</dbReference>
<dbReference type="PANTHER" id="PTHR43142">
    <property type="entry name" value="CARBOXYLIC ESTER HYDROLASE"/>
    <property type="match status" value="1"/>
</dbReference>
<evidence type="ECO:0000259" key="8">
    <source>
        <dbReference type="Pfam" id="PF00135"/>
    </source>
</evidence>
<accession>A0A8D8F8D4</accession>
<keyword evidence="4" id="KW-1015">Disulfide bond</keyword>
<keyword evidence="7" id="KW-0812">Transmembrane</keyword>
<dbReference type="Pfam" id="PF00135">
    <property type="entry name" value="COesterase"/>
    <property type="match status" value="1"/>
</dbReference>
<dbReference type="InterPro" id="IPR029058">
    <property type="entry name" value="AB_hydrolase_fold"/>
</dbReference>
<sequence>MWLLAVVAICCNLLHPTVAQPFPSIVNITGLGSVQGSIGYTAWTNRTIYQFQGIPFAEAPTGALRFQPPVKRAGWGGTLDASQPGTRCPQISDDYVNVANEDCLTVSVYSSDLNEARPVLVWIHGGYFFFGGASLYQPSYLLESDIVLVVIQYRLGPLGFLSLLNDAVPGNAGVLDAIMALEWVQQHIGVFGGNAKQVTVFGESAGSAAVSALLHSPLVQNRPEPLFQRAILQSGSVFSPWAMCDSPVQGSMDIARRTGCTDEATVEQCLQQAPLINLLQAFENHRTETIKSDGYPSVAGTCVVVGGPSGLFPQHPKHYLGSAPKNITIMAGTTSQDGMFLLDEISKLQPESLHTAKTSYGLLQFIRLLQQKFGQTKLDGTLETYQIMGSFLKSEVDKAQWKDVVPGLIDICGNHGIKGPVLTDVHAVSAVNPENVYLYSFDFYSERPRADPSFPFPHKGVVEHAEDLYYLFPRTELNERETKMAKTMVRLWSSFATVGIPAARDVPYWPTADRLYGPYLKINEVCEQRNYYLNEFFATSEKFRAYGSGSSQCGISVITIVLFVLISRLL</sequence>
<organism evidence="9">
    <name type="scientific">Culex pipiens</name>
    <name type="common">House mosquito</name>
    <dbReference type="NCBI Taxonomy" id="7175"/>
    <lineage>
        <taxon>Eukaryota</taxon>
        <taxon>Metazoa</taxon>
        <taxon>Ecdysozoa</taxon>
        <taxon>Arthropoda</taxon>
        <taxon>Hexapoda</taxon>
        <taxon>Insecta</taxon>
        <taxon>Pterygota</taxon>
        <taxon>Neoptera</taxon>
        <taxon>Endopterygota</taxon>
        <taxon>Diptera</taxon>
        <taxon>Nematocera</taxon>
        <taxon>Culicoidea</taxon>
        <taxon>Culicidae</taxon>
        <taxon>Culicinae</taxon>
        <taxon>Culicini</taxon>
        <taxon>Culex</taxon>
        <taxon>Culex</taxon>
    </lineage>
</organism>
<evidence type="ECO:0000256" key="7">
    <source>
        <dbReference type="SAM" id="Phobius"/>
    </source>
</evidence>
<feature type="chain" id="PRO_5034987679" description="Carboxylic ester hydrolase" evidence="6">
    <location>
        <begin position="20"/>
        <end position="570"/>
    </location>
</feature>
<name>A0A8D8F8D4_CULPI</name>
<dbReference type="SUPFAM" id="SSF53474">
    <property type="entry name" value="alpha/beta-Hydrolases"/>
    <property type="match status" value="1"/>
</dbReference>
<comment type="similarity">
    <text evidence="1 6">Belongs to the type-B carboxylesterase/lipase family.</text>
</comment>
<reference evidence="9" key="1">
    <citation type="submission" date="2021-05" db="EMBL/GenBank/DDBJ databases">
        <authorList>
            <person name="Alioto T."/>
            <person name="Alioto T."/>
            <person name="Gomez Garrido J."/>
        </authorList>
    </citation>
    <scope>NUCLEOTIDE SEQUENCE</scope>
</reference>
<dbReference type="PANTHER" id="PTHR43142:SF1">
    <property type="entry name" value="CARBOXYLIC ESTER HYDROLASE"/>
    <property type="match status" value="1"/>
</dbReference>
<dbReference type="EMBL" id="HBUE01041068">
    <property type="protein sequence ID" value="CAG6460679.1"/>
    <property type="molecule type" value="Transcribed_RNA"/>
</dbReference>
<dbReference type="EC" id="3.1.1.-" evidence="6"/>